<accession>A0A8S9JBC9</accession>
<name>A0A8S9JBC9_BRACR</name>
<gene>
    <name evidence="1" type="ORF">F2Q68_00005416</name>
</gene>
<reference evidence="1" key="1">
    <citation type="submission" date="2019-12" db="EMBL/GenBank/DDBJ databases">
        <title>Genome sequencing and annotation of Brassica cretica.</title>
        <authorList>
            <person name="Studholme D.J."/>
            <person name="Sarris P.F."/>
        </authorList>
    </citation>
    <scope>NUCLEOTIDE SEQUENCE</scope>
    <source>
        <strain evidence="1">PFS-001/15</strain>
        <tissue evidence="1">Leaf</tissue>
    </source>
</reference>
<dbReference type="Proteomes" id="UP000712281">
    <property type="component" value="Unassembled WGS sequence"/>
</dbReference>
<proteinExistence type="predicted"/>
<comment type="caution">
    <text evidence="1">The sequence shown here is derived from an EMBL/GenBank/DDBJ whole genome shotgun (WGS) entry which is preliminary data.</text>
</comment>
<dbReference type="EMBL" id="QGKW02001660">
    <property type="protein sequence ID" value="KAF2578762.1"/>
    <property type="molecule type" value="Genomic_DNA"/>
</dbReference>
<sequence length="233" mass="26594">MPKRVRPLIGRIQMVAPLPIDSTCFSYLYAFQNPMLIKKFKSCKLTQMPREQNSQADALANQGSALETNIQMSIPLLVLQWPATLEEPPSEEADIFPEDRNEARKIKKRAASLTDKPSPQTNLWSTCLKSDWKALTGNGRKNYTEFSRHTGPLPKQQQGKLPTRLVYGSEATIPTVIENLPRNALEEDGKMRMMNDRSEHRTLKCALIPNNRKSPKECTRRLVKRISFDPKMD</sequence>
<dbReference type="AlphaFoldDB" id="A0A8S9JBC9"/>
<evidence type="ECO:0000313" key="2">
    <source>
        <dbReference type="Proteomes" id="UP000712281"/>
    </source>
</evidence>
<organism evidence="1 2">
    <name type="scientific">Brassica cretica</name>
    <name type="common">Mustard</name>
    <dbReference type="NCBI Taxonomy" id="69181"/>
    <lineage>
        <taxon>Eukaryota</taxon>
        <taxon>Viridiplantae</taxon>
        <taxon>Streptophyta</taxon>
        <taxon>Embryophyta</taxon>
        <taxon>Tracheophyta</taxon>
        <taxon>Spermatophyta</taxon>
        <taxon>Magnoliopsida</taxon>
        <taxon>eudicotyledons</taxon>
        <taxon>Gunneridae</taxon>
        <taxon>Pentapetalae</taxon>
        <taxon>rosids</taxon>
        <taxon>malvids</taxon>
        <taxon>Brassicales</taxon>
        <taxon>Brassicaceae</taxon>
        <taxon>Brassiceae</taxon>
        <taxon>Brassica</taxon>
    </lineage>
</organism>
<protein>
    <submittedName>
        <fullName evidence="1">Uncharacterized protein</fullName>
    </submittedName>
</protein>
<evidence type="ECO:0000313" key="1">
    <source>
        <dbReference type="EMBL" id="KAF2578762.1"/>
    </source>
</evidence>